<dbReference type="InterPro" id="IPR036390">
    <property type="entry name" value="WH_DNA-bd_sf"/>
</dbReference>
<accession>A0ABN2KBR1</accession>
<dbReference type="InterPro" id="IPR011991">
    <property type="entry name" value="ArsR-like_HTH"/>
</dbReference>
<dbReference type="Gene3D" id="1.10.10.10">
    <property type="entry name" value="Winged helix-like DNA-binding domain superfamily/Winged helix DNA-binding domain"/>
    <property type="match status" value="1"/>
</dbReference>
<dbReference type="Proteomes" id="UP001501057">
    <property type="component" value="Unassembled WGS sequence"/>
</dbReference>
<proteinExistence type="predicted"/>
<dbReference type="CDD" id="cd00090">
    <property type="entry name" value="HTH_ARSR"/>
    <property type="match status" value="1"/>
</dbReference>
<dbReference type="Pfam" id="PF13412">
    <property type="entry name" value="HTH_24"/>
    <property type="match status" value="1"/>
</dbReference>
<sequence length="114" mass="12359">MVLAVTTMTHMPSVARPELPAGVGVAIDALGNRVKAAAIRSLLVDGRATQTELAARLSVTRSNLQLHLAVLEDLGVLLVHPPREEPDTRRRLYSVDVDRLRQLHEDLGRGLGLA</sequence>
<dbReference type="EMBL" id="BAAAME010000008">
    <property type="protein sequence ID" value="GAA1751318.1"/>
    <property type="molecule type" value="Genomic_DNA"/>
</dbReference>
<evidence type="ECO:0000313" key="2">
    <source>
        <dbReference type="EMBL" id="GAA1751318.1"/>
    </source>
</evidence>
<dbReference type="InterPro" id="IPR001845">
    <property type="entry name" value="HTH_ArsR_DNA-bd_dom"/>
</dbReference>
<reference evidence="2 3" key="1">
    <citation type="journal article" date="2019" name="Int. J. Syst. Evol. Microbiol.">
        <title>The Global Catalogue of Microorganisms (GCM) 10K type strain sequencing project: providing services to taxonomists for standard genome sequencing and annotation.</title>
        <authorList>
            <consortium name="The Broad Institute Genomics Platform"/>
            <consortium name="The Broad Institute Genome Sequencing Center for Infectious Disease"/>
            <person name="Wu L."/>
            <person name="Ma J."/>
        </authorList>
    </citation>
    <scope>NUCLEOTIDE SEQUENCE [LARGE SCALE GENOMIC DNA]</scope>
    <source>
        <strain evidence="2 3">JCM 13518</strain>
    </source>
</reference>
<dbReference type="InterPro" id="IPR036388">
    <property type="entry name" value="WH-like_DNA-bd_sf"/>
</dbReference>
<organism evidence="2 3">
    <name type="scientific">Aeromicrobium alkaliterrae</name>
    <dbReference type="NCBI Taxonomy" id="302168"/>
    <lineage>
        <taxon>Bacteria</taxon>
        <taxon>Bacillati</taxon>
        <taxon>Actinomycetota</taxon>
        <taxon>Actinomycetes</taxon>
        <taxon>Propionibacteriales</taxon>
        <taxon>Nocardioidaceae</taxon>
        <taxon>Aeromicrobium</taxon>
    </lineage>
</organism>
<gene>
    <name evidence="2" type="ORF">GCM10009710_33810</name>
</gene>
<protein>
    <recommendedName>
        <fullName evidence="1">HTH arsR-type domain-containing protein</fullName>
    </recommendedName>
</protein>
<evidence type="ECO:0000313" key="3">
    <source>
        <dbReference type="Proteomes" id="UP001501057"/>
    </source>
</evidence>
<comment type="caution">
    <text evidence="2">The sequence shown here is derived from an EMBL/GenBank/DDBJ whole genome shotgun (WGS) entry which is preliminary data.</text>
</comment>
<dbReference type="SMART" id="SM00418">
    <property type="entry name" value="HTH_ARSR"/>
    <property type="match status" value="1"/>
</dbReference>
<keyword evidence="3" id="KW-1185">Reference proteome</keyword>
<feature type="domain" description="HTH arsR-type" evidence="1">
    <location>
        <begin position="25"/>
        <end position="109"/>
    </location>
</feature>
<dbReference type="SUPFAM" id="SSF46785">
    <property type="entry name" value="Winged helix' DNA-binding domain"/>
    <property type="match status" value="1"/>
</dbReference>
<name>A0ABN2KBR1_9ACTN</name>
<evidence type="ECO:0000259" key="1">
    <source>
        <dbReference type="SMART" id="SM00418"/>
    </source>
</evidence>